<dbReference type="RefSeq" id="WP_245129130.1">
    <property type="nucleotide sequence ID" value="NZ_JALJEJ010000002.1"/>
</dbReference>
<organism evidence="1 2">
    <name type="scientific">Mucilaginibacter straminoryzae</name>
    <dbReference type="NCBI Taxonomy" id="2932774"/>
    <lineage>
        <taxon>Bacteria</taxon>
        <taxon>Pseudomonadati</taxon>
        <taxon>Bacteroidota</taxon>
        <taxon>Sphingobacteriia</taxon>
        <taxon>Sphingobacteriales</taxon>
        <taxon>Sphingobacteriaceae</taxon>
        <taxon>Mucilaginibacter</taxon>
    </lineage>
</organism>
<name>A0A9X1X2T4_9SPHI</name>
<dbReference type="Proteomes" id="UP001139450">
    <property type="component" value="Unassembled WGS sequence"/>
</dbReference>
<sequence>MFENLFMLVKSNAGEAVIQNPVIPAGQSEAVINDASSAIIEVLKKQLDNGRIKDLIRFFKFMDVKNNELVTSMINRFANKLNKYYNIDPKSAFNASSLLIVPVIEQMAKLSKSTAESEFTINRFLSKLSGGNDFSTLVDSYMAA</sequence>
<evidence type="ECO:0000313" key="1">
    <source>
        <dbReference type="EMBL" id="MCJ8209300.1"/>
    </source>
</evidence>
<gene>
    <name evidence="1" type="ORF">MUY27_06240</name>
</gene>
<protein>
    <submittedName>
        <fullName evidence="1">Uncharacterized protein</fullName>
    </submittedName>
</protein>
<comment type="caution">
    <text evidence="1">The sequence shown here is derived from an EMBL/GenBank/DDBJ whole genome shotgun (WGS) entry which is preliminary data.</text>
</comment>
<evidence type="ECO:0000313" key="2">
    <source>
        <dbReference type="Proteomes" id="UP001139450"/>
    </source>
</evidence>
<dbReference type="EMBL" id="JALJEJ010000002">
    <property type="protein sequence ID" value="MCJ8209300.1"/>
    <property type="molecule type" value="Genomic_DNA"/>
</dbReference>
<accession>A0A9X1X2T4</accession>
<reference evidence="1" key="1">
    <citation type="submission" date="2022-04" db="EMBL/GenBank/DDBJ databases">
        <title>Mucilaginibacter sp. RS28 isolated from freshwater.</title>
        <authorList>
            <person name="Ko S.-R."/>
        </authorList>
    </citation>
    <scope>NUCLEOTIDE SEQUENCE</scope>
    <source>
        <strain evidence="1">RS28</strain>
    </source>
</reference>
<keyword evidence="2" id="KW-1185">Reference proteome</keyword>
<proteinExistence type="predicted"/>
<dbReference type="AlphaFoldDB" id="A0A9X1X2T4"/>